<dbReference type="FunFam" id="3.30.70.270:FF:000001">
    <property type="entry name" value="Diguanylate cyclase domain protein"/>
    <property type="match status" value="1"/>
</dbReference>
<dbReference type="InterPro" id="IPR029787">
    <property type="entry name" value="Nucleotide_cyclase"/>
</dbReference>
<dbReference type="InterPro" id="IPR050469">
    <property type="entry name" value="Diguanylate_Cyclase"/>
</dbReference>
<evidence type="ECO:0000313" key="7">
    <source>
        <dbReference type="Proteomes" id="UP000325286"/>
    </source>
</evidence>
<dbReference type="SUPFAM" id="SSF55073">
    <property type="entry name" value="Nucleotide cyclase"/>
    <property type="match status" value="1"/>
</dbReference>
<feature type="domain" description="CBS" evidence="5">
    <location>
        <begin position="242"/>
        <end position="301"/>
    </location>
</feature>
<name>A0A5B9QTD4_9BACT</name>
<feature type="domain" description="GGDEF" evidence="4">
    <location>
        <begin position="87"/>
        <end position="220"/>
    </location>
</feature>
<protein>
    <recommendedName>
        <fullName evidence="1">diguanylate cyclase</fullName>
        <ecNumber evidence="1">2.7.7.65</ecNumber>
    </recommendedName>
</protein>
<dbReference type="Gene3D" id="3.10.580.10">
    <property type="entry name" value="CBS-domain"/>
    <property type="match status" value="1"/>
</dbReference>
<dbReference type="NCBIfam" id="TIGR00254">
    <property type="entry name" value="GGDEF"/>
    <property type="match status" value="1"/>
</dbReference>
<dbReference type="GO" id="GO:0052621">
    <property type="term" value="F:diguanylate cyclase activity"/>
    <property type="evidence" value="ECO:0007669"/>
    <property type="project" value="UniProtKB-EC"/>
</dbReference>
<gene>
    <name evidence="6" type="primary">cph2_1</name>
    <name evidence="6" type="ORF">UC8_30180</name>
</gene>
<comment type="catalytic activity">
    <reaction evidence="2">
        <text>2 GTP = 3',3'-c-di-GMP + 2 diphosphate</text>
        <dbReference type="Rhea" id="RHEA:24898"/>
        <dbReference type="ChEBI" id="CHEBI:33019"/>
        <dbReference type="ChEBI" id="CHEBI:37565"/>
        <dbReference type="ChEBI" id="CHEBI:58805"/>
        <dbReference type="EC" id="2.7.7.65"/>
    </reaction>
</comment>
<proteinExistence type="predicted"/>
<accession>A0A5B9QTD4</accession>
<evidence type="ECO:0000259" key="5">
    <source>
        <dbReference type="PROSITE" id="PS51371"/>
    </source>
</evidence>
<sequence>MKTNIEIPKYTGCSNRNGYAFPKAMEAKLRPAAPNYAELRRKNYHLEQQIEALKRQLAVDPLTGVLNRPTFDEVLDQEWQRAVSDAVPLACVMLDIDYFKKINDTHGHAVGDHVIQAVANLLQKLGHRENHVARVGGEEFCILLPSTQESEASEWAETVRAAIASLEIPSSIKPFAVTASFGVAEHRQTMNEARRLVDAADQSLLVAKQQGRNRVVQFTSVVGSQDAAEASLFHRLTARDVMTPLLASLRPQQTLMEAANMLLLLRLDSLPVLDDDGAFVGLIGEEDLTAHSLSADGWNKRVCDIMGDTLSSFDECDPASTVCSFLSRLSIRRVVVISDGLPTGIVSRAGLIRWFSNHLVQTSSANTCQADAIGKDLEAQMAATLTLLQNQVQLLQDEHTLEGDERGDYHVGAISRIQELSVAALNLSSIQYARDLAPGMARLSELTA</sequence>
<evidence type="ECO:0000256" key="2">
    <source>
        <dbReference type="ARBA" id="ARBA00034247"/>
    </source>
</evidence>
<dbReference type="PANTHER" id="PTHR45138:SF9">
    <property type="entry name" value="DIGUANYLATE CYCLASE DGCM-RELATED"/>
    <property type="match status" value="1"/>
</dbReference>
<reference evidence="6 7" key="1">
    <citation type="submission" date="2019-08" db="EMBL/GenBank/DDBJ databases">
        <title>Deep-cultivation of Planctomycetes and their phenomic and genomic characterization uncovers novel biology.</title>
        <authorList>
            <person name="Wiegand S."/>
            <person name="Jogler M."/>
            <person name="Boedeker C."/>
            <person name="Pinto D."/>
            <person name="Vollmers J."/>
            <person name="Rivas-Marin E."/>
            <person name="Kohn T."/>
            <person name="Peeters S.H."/>
            <person name="Heuer A."/>
            <person name="Rast P."/>
            <person name="Oberbeckmann S."/>
            <person name="Bunk B."/>
            <person name="Jeske O."/>
            <person name="Meyerdierks A."/>
            <person name="Storesund J.E."/>
            <person name="Kallscheuer N."/>
            <person name="Luecker S."/>
            <person name="Lage O.M."/>
            <person name="Pohl T."/>
            <person name="Merkel B.J."/>
            <person name="Hornburger P."/>
            <person name="Mueller R.-W."/>
            <person name="Bruemmer F."/>
            <person name="Labrenz M."/>
            <person name="Spormann A.M."/>
            <person name="Op den Camp H."/>
            <person name="Overmann J."/>
            <person name="Amann R."/>
            <person name="Jetten M.S.M."/>
            <person name="Mascher T."/>
            <person name="Medema M.H."/>
            <person name="Devos D.P."/>
            <person name="Kaster A.-K."/>
            <person name="Ovreas L."/>
            <person name="Rohde M."/>
            <person name="Galperin M.Y."/>
            <person name="Jogler C."/>
        </authorList>
    </citation>
    <scope>NUCLEOTIDE SEQUENCE [LARGE SCALE GENOMIC DNA]</scope>
    <source>
        <strain evidence="6 7">UC8</strain>
    </source>
</reference>
<dbReference type="EMBL" id="CP042914">
    <property type="protein sequence ID" value="QEG41000.1"/>
    <property type="molecule type" value="Genomic_DNA"/>
</dbReference>
<dbReference type="GO" id="GO:1902201">
    <property type="term" value="P:negative regulation of bacterial-type flagellum-dependent cell motility"/>
    <property type="evidence" value="ECO:0007669"/>
    <property type="project" value="TreeGrafter"/>
</dbReference>
<dbReference type="PROSITE" id="PS51371">
    <property type="entry name" value="CBS"/>
    <property type="match status" value="1"/>
</dbReference>
<dbReference type="CDD" id="cd01949">
    <property type="entry name" value="GGDEF"/>
    <property type="match status" value="1"/>
</dbReference>
<dbReference type="GO" id="GO:0005886">
    <property type="term" value="C:plasma membrane"/>
    <property type="evidence" value="ECO:0007669"/>
    <property type="project" value="TreeGrafter"/>
</dbReference>
<keyword evidence="7" id="KW-1185">Reference proteome</keyword>
<dbReference type="SUPFAM" id="SSF54631">
    <property type="entry name" value="CBS-domain pair"/>
    <property type="match status" value="1"/>
</dbReference>
<dbReference type="Pfam" id="PF00990">
    <property type="entry name" value="GGDEF"/>
    <property type="match status" value="1"/>
</dbReference>
<dbReference type="GO" id="GO:0043709">
    <property type="term" value="P:cell adhesion involved in single-species biofilm formation"/>
    <property type="evidence" value="ECO:0007669"/>
    <property type="project" value="TreeGrafter"/>
</dbReference>
<dbReference type="RefSeq" id="WP_084426585.1">
    <property type="nucleotide sequence ID" value="NZ_CP042914.1"/>
</dbReference>
<dbReference type="InterPro" id="IPR000644">
    <property type="entry name" value="CBS_dom"/>
</dbReference>
<dbReference type="InterPro" id="IPR043128">
    <property type="entry name" value="Rev_trsase/Diguanyl_cyclase"/>
</dbReference>
<dbReference type="SMART" id="SM00267">
    <property type="entry name" value="GGDEF"/>
    <property type="match status" value="1"/>
</dbReference>
<dbReference type="EC" id="2.7.7.65" evidence="1"/>
<evidence type="ECO:0000313" key="6">
    <source>
        <dbReference type="EMBL" id="QEG41000.1"/>
    </source>
</evidence>
<dbReference type="PANTHER" id="PTHR45138">
    <property type="entry name" value="REGULATORY COMPONENTS OF SENSORY TRANSDUCTION SYSTEM"/>
    <property type="match status" value="1"/>
</dbReference>
<organism evidence="6 7">
    <name type="scientific">Roseimaritima ulvae</name>
    <dbReference type="NCBI Taxonomy" id="980254"/>
    <lineage>
        <taxon>Bacteria</taxon>
        <taxon>Pseudomonadati</taxon>
        <taxon>Planctomycetota</taxon>
        <taxon>Planctomycetia</taxon>
        <taxon>Pirellulales</taxon>
        <taxon>Pirellulaceae</taxon>
        <taxon>Roseimaritima</taxon>
    </lineage>
</organism>
<evidence type="ECO:0000256" key="1">
    <source>
        <dbReference type="ARBA" id="ARBA00012528"/>
    </source>
</evidence>
<dbReference type="OrthoDB" id="244535at2"/>
<keyword evidence="3" id="KW-0129">CBS domain</keyword>
<dbReference type="PROSITE" id="PS50887">
    <property type="entry name" value="GGDEF"/>
    <property type="match status" value="1"/>
</dbReference>
<dbReference type="KEGG" id="rul:UC8_30180"/>
<evidence type="ECO:0000256" key="3">
    <source>
        <dbReference type="PROSITE-ProRule" id="PRU00703"/>
    </source>
</evidence>
<dbReference type="InterPro" id="IPR046342">
    <property type="entry name" value="CBS_dom_sf"/>
</dbReference>
<dbReference type="Proteomes" id="UP000325286">
    <property type="component" value="Chromosome"/>
</dbReference>
<dbReference type="Pfam" id="PF00571">
    <property type="entry name" value="CBS"/>
    <property type="match status" value="1"/>
</dbReference>
<evidence type="ECO:0000259" key="4">
    <source>
        <dbReference type="PROSITE" id="PS50887"/>
    </source>
</evidence>
<dbReference type="InterPro" id="IPR000160">
    <property type="entry name" value="GGDEF_dom"/>
</dbReference>
<dbReference type="AlphaFoldDB" id="A0A5B9QTD4"/>
<dbReference type="Gene3D" id="3.30.70.270">
    <property type="match status" value="1"/>
</dbReference>